<dbReference type="Gene3D" id="3.40.50.2000">
    <property type="entry name" value="Glycogen Phosphorylase B"/>
    <property type="match status" value="2"/>
</dbReference>
<dbReference type="InterPro" id="IPR001296">
    <property type="entry name" value="Glyco_trans_1"/>
</dbReference>
<evidence type="ECO:0000259" key="1">
    <source>
        <dbReference type="Pfam" id="PF00534"/>
    </source>
</evidence>
<protein>
    <submittedName>
        <fullName evidence="2">Glycoside hydrolase</fullName>
    </submittedName>
</protein>
<sequence length="397" mass="45688">MKSITFLMHNIYAVGGTVKTISNLANQLVHQGHQVTIISIFKSQRQPYFELDSRVKVKALVDYQLALRNFIPLVANRIRKFTPFLKPKYLTAHEPGYRQYSSYIEKKMIRAIQRDSSDIFIGTRASHNLLIAQFAKSHQITVGMEHMNFDAHSAELKEALLTYYPHLSAITTLTHTDKQRYVSYLDIPVFVVANMIDEKRHQIMKKHQIVAAGRFEYEKGFDLLIQAIYEIQQDLRDFDYTVLIFGDGSEKEALQQQINFLRLQDIVFLRPTTKHLSTYIAESKITCVPSRNEGFGMTILEAMNQGSIVVSFDGNAGPKSMIRHGWNGFLVPHLDTASLAMQLLEIIEYGHSKYLTPIIQNGYETVENYQPEAIYHQFKAVIDTVTHLHQQQHHTKQ</sequence>
<dbReference type="AlphaFoldDB" id="A0AAC9RTG3"/>
<dbReference type="PANTHER" id="PTHR12526:SF627">
    <property type="entry name" value="D-RHAMNOSYLTRANSFERASE WBPZ"/>
    <property type="match status" value="1"/>
</dbReference>
<gene>
    <name evidence="2" type="ORF">B5P37_03920</name>
</gene>
<feature type="domain" description="Glycosyl transferase family 1" evidence="1">
    <location>
        <begin position="200"/>
        <end position="363"/>
    </location>
</feature>
<dbReference type="PANTHER" id="PTHR12526">
    <property type="entry name" value="GLYCOSYLTRANSFERASE"/>
    <property type="match status" value="1"/>
</dbReference>
<name>A0AAC9RTG3_9STAP</name>
<dbReference type="GO" id="GO:0016787">
    <property type="term" value="F:hydrolase activity"/>
    <property type="evidence" value="ECO:0007669"/>
    <property type="project" value="UniProtKB-KW"/>
</dbReference>
<dbReference type="KEGG" id="slz:B5P37_03920"/>
<dbReference type="CDD" id="cd03820">
    <property type="entry name" value="GT4_AmsD-like"/>
    <property type="match status" value="1"/>
</dbReference>
<accession>A0AAC9RTG3</accession>
<dbReference type="Proteomes" id="UP000242864">
    <property type="component" value="Chromosome"/>
</dbReference>
<dbReference type="SUPFAM" id="SSF53756">
    <property type="entry name" value="UDP-Glycosyltransferase/glycogen phosphorylase"/>
    <property type="match status" value="1"/>
</dbReference>
<dbReference type="EMBL" id="CP020773">
    <property type="protein sequence ID" value="ARJ50517.1"/>
    <property type="molecule type" value="Genomic_DNA"/>
</dbReference>
<evidence type="ECO:0000313" key="3">
    <source>
        <dbReference type="Proteomes" id="UP000242864"/>
    </source>
</evidence>
<organism evidence="2 3">
    <name type="scientific">Staphylococcus lutrae</name>
    <dbReference type="NCBI Taxonomy" id="155085"/>
    <lineage>
        <taxon>Bacteria</taxon>
        <taxon>Bacillati</taxon>
        <taxon>Bacillota</taxon>
        <taxon>Bacilli</taxon>
        <taxon>Bacillales</taxon>
        <taxon>Staphylococcaceae</taxon>
        <taxon>Staphylococcus</taxon>
    </lineage>
</organism>
<reference evidence="2 3" key="1">
    <citation type="submission" date="2017-04" db="EMBL/GenBank/DDBJ databases">
        <authorList>
            <person name="Veseli I.A."/>
            <person name="Tang C."/>
            <person name="Pombert J.-F."/>
        </authorList>
    </citation>
    <scope>NUCLEOTIDE SEQUENCE [LARGE SCALE GENOMIC DNA]</scope>
    <source>
        <strain evidence="2 3">ATCC 700373</strain>
    </source>
</reference>
<keyword evidence="2" id="KW-0378">Hydrolase</keyword>
<dbReference type="Pfam" id="PF00534">
    <property type="entry name" value="Glycos_transf_1"/>
    <property type="match status" value="1"/>
</dbReference>
<proteinExistence type="predicted"/>
<evidence type="ECO:0000313" key="2">
    <source>
        <dbReference type="EMBL" id="ARJ50517.1"/>
    </source>
</evidence>
<keyword evidence="3" id="KW-1185">Reference proteome</keyword>
<dbReference type="RefSeq" id="WP_085236995.1">
    <property type="nucleotide sequence ID" value="NZ_CP020773.1"/>
</dbReference>